<dbReference type="Gene3D" id="3.40.50.300">
    <property type="entry name" value="P-loop containing nucleotide triphosphate hydrolases"/>
    <property type="match status" value="1"/>
</dbReference>
<dbReference type="EMBL" id="ML975263">
    <property type="protein sequence ID" value="KAF1837292.1"/>
    <property type="molecule type" value="Genomic_DNA"/>
</dbReference>
<evidence type="ECO:0000256" key="14">
    <source>
        <dbReference type="ARBA" id="ARBA00023289"/>
    </source>
</evidence>
<dbReference type="GO" id="GO:0015031">
    <property type="term" value="P:protein transport"/>
    <property type="evidence" value="ECO:0007669"/>
    <property type="project" value="UniProtKB-KW"/>
</dbReference>
<dbReference type="GO" id="GO:0005525">
    <property type="term" value="F:GTP binding"/>
    <property type="evidence" value="ECO:0007669"/>
    <property type="project" value="UniProtKB-KW"/>
</dbReference>
<dbReference type="SMART" id="SM00174">
    <property type="entry name" value="RHO"/>
    <property type="match status" value="1"/>
</dbReference>
<evidence type="ECO:0000256" key="10">
    <source>
        <dbReference type="ARBA" id="ARBA00023128"/>
    </source>
</evidence>
<organism evidence="16 17">
    <name type="scientific">Decorospora gaudefroyi</name>
    <dbReference type="NCBI Taxonomy" id="184978"/>
    <lineage>
        <taxon>Eukaryota</taxon>
        <taxon>Fungi</taxon>
        <taxon>Dikarya</taxon>
        <taxon>Ascomycota</taxon>
        <taxon>Pezizomycotina</taxon>
        <taxon>Dothideomycetes</taxon>
        <taxon>Pleosporomycetidae</taxon>
        <taxon>Pleosporales</taxon>
        <taxon>Pleosporineae</taxon>
        <taxon>Pleosporaceae</taxon>
        <taxon>Decorospora</taxon>
    </lineage>
</organism>
<dbReference type="InterPro" id="IPR005225">
    <property type="entry name" value="Small_GTP-bd"/>
</dbReference>
<keyword evidence="12" id="KW-0472">Membrane</keyword>
<dbReference type="PANTHER" id="PTHR28234">
    <property type="entry name" value="NUCLEAR CONTROL OF ATPASE PROTEIN 2"/>
    <property type="match status" value="1"/>
</dbReference>
<dbReference type="AlphaFoldDB" id="A0A6A5KN58"/>
<dbReference type="SUPFAM" id="SSF52540">
    <property type="entry name" value="P-loop containing nucleoside triphosphate hydrolases"/>
    <property type="match status" value="1"/>
</dbReference>
<name>A0A6A5KN58_9PLEO</name>
<dbReference type="GO" id="GO:0003924">
    <property type="term" value="F:GTPase activity"/>
    <property type="evidence" value="ECO:0007669"/>
    <property type="project" value="InterPro"/>
</dbReference>
<keyword evidence="11" id="KW-0342">GTP-binding</keyword>
<evidence type="ECO:0000256" key="4">
    <source>
        <dbReference type="ARBA" id="ARBA00022448"/>
    </source>
</evidence>
<reference evidence="16" key="1">
    <citation type="submission" date="2020-01" db="EMBL/GenBank/DDBJ databases">
        <authorList>
            <consortium name="DOE Joint Genome Institute"/>
            <person name="Haridas S."/>
            <person name="Albert R."/>
            <person name="Binder M."/>
            <person name="Bloem J."/>
            <person name="Labutti K."/>
            <person name="Salamov A."/>
            <person name="Andreopoulos B."/>
            <person name="Baker S.E."/>
            <person name="Barry K."/>
            <person name="Bills G."/>
            <person name="Bluhm B.H."/>
            <person name="Cannon C."/>
            <person name="Castanera R."/>
            <person name="Culley D.E."/>
            <person name="Daum C."/>
            <person name="Ezra D."/>
            <person name="Gonzalez J.B."/>
            <person name="Henrissat B."/>
            <person name="Kuo A."/>
            <person name="Liang C."/>
            <person name="Lipzen A."/>
            <person name="Lutzoni F."/>
            <person name="Magnuson J."/>
            <person name="Mondo S."/>
            <person name="Nolan M."/>
            <person name="Ohm R."/>
            <person name="Pangilinan J."/>
            <person name="Park H.-J."/>
            <person name="Ramirez L."/>
            <person name="Alfaro M."/>
            <person name="Sun H."/>
            <person name="Tritt A."/>
            <person name="Yoshinaga Y."/>
            <person name="Zwiers L.-H."/>
            <person name="Turgeon B.G."/>
            <person name="Goodwin S.B."/>
            <person name="Spatafora J.W."/>
            <person name="Crous P.W."/>
            <person name="Grigoriev I.V."/>
        </authorList>
    </citation>
    <scope>NUCLEOTIDE SEQUENCE</scope>
    <source>
        <strain evidence="16">P77</strain>
    </source>
</reference>
<dbReference type="NCBIfam" id="TIGR00231">
    <property type="entry name" value="small_GTP"/>
    <property type="match status" value="1"/>
</dbReference>
<dbReference type="FunFam" id="3.40.50.300:FF:000363">
    <property type="entry name" value="Secretion related GTPase srgA"/>
    <property type="match status" value="1"/>
</dbReference>
<dbReference type="PROSITE" id="PS51420">
    <property type="entry name" value="RHO"/>
    <property type="match status" value="1"/>
</dbReference>
<evidence type="ECO:0000256" key="6">
    <source>
        <dbReference type="ARBA" id="ARBA00022692"/>
    </source>
</evidence>
<dbReference type="PANTHER" id="PTHR28234:SF1">
    <property type="entry name" value="NUCLEAR CONTROL OF ATPASE PROTEIN 2"/>
    <property type="match status" value="1"/>
</dbReference>
<dbReference type="InterPro" id="IPR013946">
    <property type="entry name" value="NCA2-like"/>
</dbReference>
<keyword evidence="8" id="KW-0653">Protein transport</keyword>
<dbReference type="Proteomes" id="UP000800040">
    <property type="component" value="Unassembled WGS sequence"/>
</dbReference>
<evidence type="ECO:0000256" key="12">
    <source>
        <dbReference type="ARBA" id="ARBA00023136"/>
    </source>
</evidence>
<sequence length="815" mass="91206">MSFVVDQVRRIDSQLDRLQLSSTRTGSCSTLTAEEAHNAAKTARIAQLQGLIISLSTTTTSKPSLVPVGRISETLQRAAVASTWEDASYEHELEWLLVSKATTQVYGQVLNTILEQTIPLEDDLWYWDDILSTYRFAGLYSIQTSPVRLWKWSQEIYHHVRSRGGQLADGWSQFYGLVKDVVQERSIADIQRRVVSPLALVRNEGRRKRAALRKIRLVNANALGLLLGEGLGNERYVSSVHDDGTQSPALLGAHHNGQRWKSVMSKNIALMDAVIQTVNAAEVSIDKFDDSVASITQDDQFYSLHEPSGERTASTLQPADVAERLQYLLRNALPAYTANFNAVVKENGRPSRLIRYWLPATILLVSSTTILRIFVHRKEEILTWVRELGQTVVDFWSNWVVEPTKNLIGTIRHNEDSEVSIMSKRSLESDRASLERMVVDFAIKNPDGPALNETQVADIKAKVREGDLTTVLKSYERDIQSPVKGAIVGNLASALLIQVQKTKVDIEVAMSGIDSILKSQELLFGFIGLTPGVLVTVGVYRWLRGVFSSRKGVQRWARQGQMLLILRNIDRILTGATPTEFGEISYKDHGLLLCEVHLLRQAASNMLPRRIFHDLLVEVDELVDVRSGLQRQQKVVERIREDSFTPSFITTIGIDFKIRTIELDGKRVKLQIWDTAGQERFRTITTAYYRGAMGILLVYDVTDERSFNNIRTWFSNVEQHATEGVNKILIGNKCDWEEKRAVSTEQGQALADELGIPFLEVSAKSNINVDQAFYSLAGDIKKRLIDTARTDPTAAPKVDVGGQDSANAGMGGKCC</sequence>
<dbReference type="GO" id="GO:0005886">
    <property type="term" value="C:plasma membrane"/>
    <property type="evidence" value="ECO:0007669"/>
    <property type="project" value="UniProtKB-SubCell"/>
</dbReference>
<keyword evidence="4" id="KW-0813">Transport</keyword>
<evidence type="ECO:0000256" key="11">
    <source>
        <dbReference type="ARBA" id="ARBA00023134"/>
    </source>
</evidence>
<keyword evidence="13" id="KW-0449">Lipoprotein</keyword>
<evidence type="ECO:0000256" key="15">
    <source>
        <dbReference type="ARBA" id="ARBA00025673"/>
    </source>
</evidence>
<evidence type="ECO:0000313" key="16">
    <source>
        <dbReference type="EMBL" id="KAF1837292.1"/>
    </source>
</evidence>
<dbReference type="OrthoDB" id="413313at2759"/>
<keyword evidence="9" id="KW-1133">Transmembrane helix</keyword>
<evidence type="ECO:0000256" key="7">
    <source>
        <dbReference type="ARBA" id="ARBA00022741"/>
    </source>
</evidence>
<evidence type="ECO:0000256" key="13">
    <source>
        <dbReference type="ARBA" id="ARBA00023288"/>
    </source>
</evidence>
<dbReference type="PRINTS" id="PR00449">
    <property type="entry name" value="RASTRNSFRMNG"/>
</dbReference>
<dbReference type="InterPro" id="IPR001806">
    <property type="entry name" value="Small_GTPase"/>
</dbReference>
<proteinExistence type="inferred from homology"/>
<comment type="subcellular location">
    <subcellularLocation>
        <location evidence="2">Cell membrane</location>
        <topology evidence="2">Lipid-anchor</topology>
        <orientation evidence="2">Cytoplasmic side</orientation>
    </subcellularLocation>
    <subcellularLocation>
        <location evidence="1">Mitochondrion membrane</location>
        <topology evidence="1">Multi-pass membrane protein</topology>
    </subcellularLocation>
</comment>
<evidence type="ECO:0000313" key="17">
    <source>
        <dbReference type="Proteomes" id="UP000800040"/>
    </source>
</evidence>
<dbReference type="Pfam" id="PF00025">
    <property type="entry name" value="Arf"/>
    <property type="match status" value="1"/>
</dbReference>
<dbReference type="Pfam" id="PF08637">
    <property type="entry name" value="NCA2"/>
    <property type="match status" value="1"/>
</dbReference>
<keyword evidence="6" id="KW-0812">Transmembrane</keyword>
<dbReference type="PROSITE" id="PS51421">
    <property type="entry name" value="RAS"/>
    <property type="match status" value="1"/>
</dbReference>
<evidence type="ECO:0000256" key="1">
    <source>
        <dbReference type="ARBA" id="ARBA00004225"/>
    </source>
</evidence>
<dbReference type="SMART" id="SM00175">
    <property type="entry name" value="RAB"/>
    <property type="match status" value="1"/>
</dbReference>
<comment type="similarity">
    <text evidence="3">Belongs to the small GTPase superfamily. Rab family.</text>
</comment>
<protein>
    <submittedName>
        <fullName evidence="16">NCA2-domain-containing protein</fullName>
    </submittedName>
</protein>
<keyword evidence="14" id="KW-0636">Prenylation</keyword>
<gene>
    <name evidence="16" type="ORF">BDW02DRAFT_586718</name>
</gene>
<evidence type="ECO:0000256" key="2">
    <source>
        <dbReference type="ARBA" id="ARBA00004342"/>
    </source>
</evidence>
<dbReference type="SMART" id="SM00173">
    <property type="entry name" value="RAS"/>
    <property type="match status" value="1"/>
</dbReference>
<evidence type="ECO:0000256" key="5">
    <source>
        <dbReference type="ARBA" id="ARBA00022475"/>
    </source>
</evidence>
<comment type="function">
    <text evidence="15">Protein transport. Probably involved in vesicular traffic.</text>
</comment>
<dbReference type="GO" id="GO:0005741">
    <property type="term" value="C:mitochondrial outer membrane"/>
    <property type="evidence" value="ECO:0007669"/>
    <property type="project" value="TreeGrafter"/>
</dbReference>
<dbReference type="PROSITE" id="PS51419">
    <property type="entry name" value="RAB"/>
    <property type="match status" value="1"/>
</dbReference>
<dbReference type="InterPro" id="IPR006689">
    <property type="entry name" value="Small_GTPase_ARF/SAR"/>
</dbReference>
<keyword evidence="5" id="KW-1003">Cell membrane</keyword>
<keyword evidence="17" id="KW-1185">Reference proteome</keyword>
<keyword evidence="7" id="KW-0547">Nucleotide-binding</keyword>
<dbReference type="InterPro" id="IPR027417">
    <property type="entry name" value="P-loop_NTPase"/>
</dbReference>
<evidence type="ECO:0000256" key="3">
    <source>
        <dbReference type="ARBA" id="ARBA00006270"/>
    </source>
</evidence>
<evidence type="ECO:0000256" key="9">
    <source>
        <dbReference type="ARBA" id="ARBA00022989"/>
    </source>
</evidence>
<dbReference type="SMART" id="SM00176">
    <property type="entry name" value="RAN"/>
    <property type="match status" value="1"/>
</dbReference>
<accession>A0A6A5KN58</accession>
<evidence type="ECO:0000256" key="8">
    <source>
        <dbReference type="ARBA" id="ARBA00022927"/>
    </source>
</evidence>
<dbReference type="CDD" id="cd01867">
    <property type="entry name" value="Rab8_Rab10_Rab13_like"/>
    <property type="match status" value="1"/>
</dbReference>
<keyword evidence="10" id="KW-0496">Mitochondrion</keyword>